<dbReference type="PANTHER" id="PTHR46207:SF1">
    <property type="entry name" value="PROTEIN RCC2"/>
    <property type="match status" value="1"/>
</dbReference>
<dbReference type="SUPFAM" id="SSF50985">
    <property type="entry name" value="RCC1/BLIP-II"/>
    <property type="match status" value="1"/>
</dbReference>
<proteinExistence type="predicted"/>
<feature type="region of interest" description="Disordered" evidence="2">
    <location>
        <begin position="101"/>
        <end position="147"/>
    </location>
</feature>
<feature type="region of interest" description="Disordered" evidence="2">
    <location>
        <begin position="56"/>
        <end position="77"/>
    </location>
</feature>
<keyword evidence="4" id="KW-1185">Reference proteome</keyword>
<name>A0ABR1G9L7_AURAN</name>
<dbReference type="InterPro" id="IPR009091">
    <property type="entry name" value="RCC1/BLIP-II"/>
</dbReference>
<dbReference type="Pfam" id="PF00415">
    <property type="entry name" value="RCC1"/>
    <property type="match status" value="1"/>
</dbReference>
<evidence type="ECO:0000256" key="2">
    <source>
        <dbReference type="SAM" id="MobiDB-lite"/>
    </source>
</evidence>
<feature type="compositionally biased region" description="Low complexity" evidence="2">
    <location>
        <begin position="102"/>
        <end position="124"/>
    </location>
</feature>
<dbReference type="PROSITE" id="PS50012">
    <property type="entry name" value="RCC1_3"/>
    <property type="match status" value="1"/>
</dbReference>
<gene>
    <name evidence="3" type="primary">RCC2</name>
    <name evidence="3" type="ORF">SO694_00005262</name>
</gene>
<dbReference type="PANTHER" id="PTHR46207">
    <property type="entry name" value="PROTEIN RCC2"/>
    <property type="match status" value="1"/>
</dbReference>
<evidence type="ECO:0000313" key="4">
    <source>
        <dbReference type="Proteomes" id="UP001363151"/>
    </source>
</evidence>
<protein>
    <submittedName>
        <fullName evidence="3">Regulator of chromosome condensation</fullName>
    </submittedName>
</protein>
<evidence type="ECO:0000313" key="3">
    <source>
        <dbReference type="EMBL" id="KAK7249878.1"/>
    </source>
</evidence>
<reference evidence="3 4" key="1">
    <citation type="submission" date="2024-03" db="EMBL/GenBank/DDBJ databases">
        <title>Aureococcus anophagefferens CCMP1851 and Kratosvirus quantuckense: Draft genome of a second virus-susceptible host strain in the model system.</title>
        <authorList>
            <person name="Chase E."/>
            <person name="Truchon A.R."/>
            <person name="Schepens W."/>
            <person name="Wilhelm S.W."/>
        </authorList>
    </citation>
    <scope>NUCLEOTIDE SEQUENCE [LARGE SCALE GENOMIC DNA]</scope>
    <source>
        <strain evidence="3 4">CCMP1851</strain>
    </source>
</reference>
<dbReference type="EMBL" id="JBBJCI010000039">
    <property type="protein sequence ID" value="KAK7249878.1"/>
    <property type="molecule type" value="Genomic_DNA"/>
</dbReference>
<dbReference type="Gene3D" id="2.130.10.30">
    <property type="entry name" value="Regulator of chromosome condensation 1/beta-lactamase-inhibitor protein II"/>
    <property type="match status" value="1"/>
</dbReference>
<dbReference type="PROSITE" id="PS00626">
    <property type="entry name" value="RCC1_2"/>
    <property type="match status" value="1"/>
</dbReference>
<feature type="region of interest" description="Disordered" evidence="2">
    <location>
        <begin position="1"/>
        <end position="26"/>
    </location>
</feature>
<feature type="repeat" description="RCC1" evidence="1">
    <location>
        <begin position="163"/>
        <end position="217"/>
    </location>
</feature>
<accession>A0ABR1G9L7</accession>
<sequence>MDIMGALAGLQDESQDEKKEEKKEAKPEAVAAVHAVEAPTKSCLVLCGSTDWVAAAKGAAGKQKQKQDGAQGDQFDSPVVVGGALAGVRVSYVASARRRATCSRSATARSSPGARTRTASSASAPRPPGACPGPRRPRPGSAPGTPVSAACGKNHTLVLYADGAVASAGCGERGALGHGDKAKDMPEMSHDPRVVEAVSDAVCIAAGTDFSLAGASTGKVYSWGWTEFGKLGQGDDGCYNTKDSSIKLTYTAAGAPG</sequence>
<organism evidence="3 4">
    <name type="scientific">Aureococcus anophagefferens</name>
    <name type="common">Harmful bloom alga</name>
    <dbReference type="NCBI Taxonomy" id="44056"/>
    <lineage>
        <taxon>Eukaryota</taxon>
        <taxon>Sar</taxon>
        <taxon>Stramenopiles</taxon>
        <taxon>Ochrophyta</taxon>
        <taxon>Pelagophyceae</taxon>
        <taxon>Pelagomonadales</taxon>
        <taxon>Pelagomonadaceae</taxon>
        <taxon>Aureococcus</taxon>
    </lineage>
</organism>
<dbReference type="Proteomes" id="UP001363151">
    <property type="component" value="Unassembled WGS sequence"/>
</dbReference>
<dbReference type="InterPro" id="IPR028641">
    <property type="entry name" value="RCC2"/>
</dbReference>
<dbReference type="InterPro" id="IPR000408">
    <property type="entry name" value="Reg_chr_condens"/>
</dbReference>
<evidence type="ECO:0000256" key="1">
    <source>
        <dbReference type="PROSITE-ProRule" id="PRU00235"/>
    </source>
</evidence>
<feature type="compositionally biased region" description="Basic and acidic residues" evidence="2">
    <location>
        <begin position="16"/>
        <end position="26"/>
    </location>
</feature>
<comment type="caution">
    <text evidence="3">The sequence shown here is derived from an EMBL/GenBank/DDBJ whole genome shotgun (WGS) entry which is preliminary data.</text>
</comment>